<dbReference type="NCBIfam" id="TIGR02246">
    <property type="entry name" value="SgcJ/EcaC family oxidoreductase"/>
    <property type="match status" value="1"/>
</dbReference>
<gene>
    <name evidence="2" type="ORF">MNBD_GAMMA10-2218</name>
</gene>
<sequence>MKITANLLCLIFIITLSTLSNAANHTDITAPIKSYFKALNESDHKTILQLYSAEPVFMQQGAPAFVGRKAVDEAYTNIFNVLRLNVSYDIMEVQTLSPSTALVRTHSAGTAYFKPEKASRNEASNELFILRLENKAWKIDRYIFSSDHR</sequence>
<feature type="domain" description="DUF4440" evidence="1">
    <location>
        <begin position="32"/>
        <end position="139"/>
    </location>
</feature>
<organism evidence="2">
    <name type="scientific">hydrothermal vent metagenome</name>
    <dbReference type="NCBI Taxonomy" id="652676"/>
    <lineage>
        <taxon>unclassified sequences</taxon>
        <taxon>metagenomes</taxon>
        <taxon>ecological metagenomes</taxon>
    </lineage>
</organism>
<dbReference type="Gene3D" id="3.10.450.50">
    <property type="match status" value="1"/>
</dbReference>
<evidence type="ECO:0000313" key="2">
    <source>
        <dbReference type="EMBL" id="VAW72428.1"/>
    </source>
</evidence>
<dbReference type="InterPro" id="IPR027843">
    <property type="entry name" value="DUF4440"/>
</dbReference>
<dbReference type="Pfam" id="PF14534">
    <property type="entry name" value="DUF4440"/>
    <property type="match status" value="1"/>
</dbReference>
<dbReference type="SUPFAM" id="SSF54427">
    <property type="entry name" value="NTF2-like"/>
    <property type="match status" value="1"/>
</dbReference>
<accession>A0A3B0XVQ2</accession>
<dbReference type="InterPro" id="IPR032710">
    <property type="entry name" value="NTF2-like_dom_sf"/>
</dbReference>
<evidence type="ECO:0000259" key="1">
    <source>
        <dbReference type="Pfam" id="PF14534"/>
    </source>
</evidence>
<dbReference type="AlphaFoldDB" id="A0A3B0XVQ2"/>
<proteinExistence type="predicted"/>
<name>A0A3B0XVQ2_9ZZZZ</name>
<dbReference type="EMBL" id="UOFJ01000663">
    <property type="protein sequence ID" value="VAW72428.1"/>
    <property type="molecule type" value="Genomic_DNA"/>
</dbReference>
<dbReference type="InterPro" id="IPR011944">
    <property type="entry name" value="Steroid_delta5-4_isomerase"/>
</dbReference>
<reference evidence="2" key="1">
    <citation type="submission" date="2018-06" db="EMBL/GenBank/DDBJ databases">
        <authorList>
            <person name="Zhirakovskaya E."/>
        </authorList>
    </citation>
    <scope>NUCLEOTIDE SEQUENCE</scope>
</reference>
<protein>
    <recommendedName>
        <fullName evidence="1">DUF4440 domain-containing protein</fullName>
    </recommendedName>
</protein>